<evidence type="ECO:0000313" key="2">
    <source>
        <dbReference type="Proteomes" id="UP000007488"/>
    </source>
</evidence>
<dbReference type="AlphaFoldDB" id="F0T2I4"/>
<dbReference type="HOGENOM" id="CLU_1119713_0_0_9"/>
<name>F0T2I4_SYNGF</name>
<keyword evidence="2" id="KW-1185">Reference proteome</keyword>
<dbReference type="Proteomes" id="UP000007488">
    <property type="component" value="Chromosome"/>
</dbReference>
<gene>
    <name evidence="1" type="ordered locus">Sgly_0961</name>
</gene>
<reference evidence="2" key="2">
    <citation type="submission" date="2011-02" db="EMBL/GenBank/DDBJ databases">
        <title>The complete genome of Syntrophobotulus glycolicus DSM 8271.</title>
        <authorList>
            <person name="Lucas S."/>
            <person name="Copeland A."/>
            <person name="Lapidus A."/>
            <person name="Bruce D."/>
            <person name="Goodwin L."/>
            <person name="Pitluck S."/>
            <person name="Kyrpides N."/>
            <person name="Mavromatis K."/>
            <person name="Pagani I."/>
            <person name="Ivanova N."/>
            <person name="Mikhailova N."/>
            <person name="Chertkov O."/>
            <person name="Held B."/>
            <person name="Detter J.C."/>
            <person name="Tapia R."/>
            <person name="Han C."/>
            <person name="Land M."/>
            <person name="Hauser L."/>
            <person name="Markowitz V."/>
            <person name="Cheng J.-F."/>
            <person name="Hugenholtz P."/>
            <person name="Woyke T."/>
            <person name="Wu D."/>
            <person name="Spring S."/>
            <person name="Schroeder M."/>
            <person name="Brambilla E."/>
            <person name="Klenk H.-P."/>
            <person name="Eisen J.A."/>
        </authorList>
    </citation>
    <scope>NUCLEOTIDE SEQUENCE [LARGE SCALE GENOMIC DNA]</scope>
    <source>
        <strain evidence="2">DSM 8271 / FlGlyR</strain>
    </source>
</reference>
<evidence type="ECO:0000313" key="1">
    <source>
        <dbReference type="EMBL" id="ADY55302.1"/>
    </source>
</evidence>
<dbReference type="STRING" id="645991.Sgly_0961"/>
<dbReference type="KEGG" id="sgy:Sgly_0961"/>
<dbReference type="eggNOG" id="ENOG50335BS">
    <property type="taxonomic scope" value="Bacteria"/>
</dbReference>
<proteinExistence type="predicted"/>
<organism evidence="1 2">
    <name type="scientific">Syntrophobotulus glycolicus (strain DSM 8271 / FlGlyR)</name>
    <dbReference type="NCBI Taxonomy" id="645991"/>
    <lineage>
        <taxon>Bacteria</taxon>
        <taxon>Bacillati</taxon>
        <taxon>Bacillota</taxon>
        <taxon>Clostridia</taxon>
        <taxon>Eubacteriales</taxon>
        <taxon>Desulfitobacteriaceae</taxon>
        <taxon>Syntrophobotulus</taxon>
    </lineage>
</organism>
<sequence>MNFLRKYVTFTLLVRYIGKRTYDAEEDFFMNYYDMAINGEGKTHMKKNKRIAGFIAMILVFILSGCKAAETSEGITTITFPSDNTGKTEFNASIYEVGPFTLSLKMPSDWSIESVAPNEGFTFLPVFSKSYILNENDEYVGVVGYNTYEVYEGAEEDPRAIYNEIALGNDYHFDVRDSYNVIKETPAGSAAVVDVYYSGSINDGVEKQNKGIVSYNKDLLVYVAMEFYRDKITHEQANMIAESISISK</sequence>
<dbReference type="EMBL" id="CP002547">
    <property type="protein sequence ID" value="ADY55302.1"/>
    <property type="molecule type" value="Genomic_DNA"/>
</dbReference>
<protein>
    <submittedName>
        <fullName evidence="1">Uncharacterized protein</fullName>
    </submittedName>
</protein>
<accession>F0T2I4</accession>
<reference evidence="1 2" key="1">
    <citation type="journal article" date="2011" name="Stand. Genomic Sci.">
        <title>Complete genome sequence of Syntrophobotulus glycolicus type strain (FlGlyR).</title>
        <authorList>
            <person name="Han C."/>
            <person name="Mwirichia R."/>
            <person name="Chertkov O."/>
            <person name="Held B."/>
            <person name="Lapidus A."/>
            <person name="Nolan M."/>
            <person name="Lucas S."/>
            <person name="Hammon N."/>
            <person name="Deshpande S."/>
            <person name="Cheng J.F."/>
            <person name="Tapia R."/>
            <person name="Goodwin L."/>
            <person name="Pitluck S."/>
            <person name="Huntemann M."/>
            <person name="Liolios K."/>
            <person name="Ivanova N."/>
            <person name="Pagani I."/>
            <person name="Mavromatis K."/>
            <person name="Ovchinikova G."/>
            <person name="Pati A."/>
            <person name="Chen A."/>
            <person name="Palaniappan K."/>
            <person name="Land M."/>
            <person name="Hauser L."/>
            <person name="Brambilla E.M."/>
            <person name="Rohde M."/>
            <person name="Spring S."/>
            <person name="Sikorski J."/>
            <person name="Goker M."/>
            <person name="Woyke T."/>
            <person name="Bristow J."/>
            <person name="Eisen J.A."/>
            <person name="Markowitz V."/>
            <person name="Hugenholtz P."/>
            <person name="Kyrpides N.C."/>
            <person name="Klenk H.P."/>
            <person name="Detter J.C."/>
        </authorList>
    </citation>
    <scope>NUCLEOTIDE SEQUENCE [LARGE SCALE GENOMIC DNA]</scope>
    <source>
        <strain evidence="2">DSM 8271 / FlGlyR</strain>
    </source>
</reference>